<comment type="caution">
    <text evidence="1">The sequence shown here is derived from an EMBL/GenBank/DDBJ whole genome shotgun (WGS) entry which is preliminary data.</text>
</comment>
<name>A0ABR2MQS0_9ASPA</name>
<gene>
    <name evidence="1" type="ORF">KSP40_PGU018708</name>
</gene>
<keyword evidence="2" id="KW-1185">Reference proteome</keyword>
<dbReference type="InterPro" id="IPR007750">
    <property type="entry name" value="DUF674"/>
</dbReference>
<dbReference type="Pfam" id="PF05056">
    <property type="entry name" value="DUF674"/>
    <property type="match status" value="1"/>
</dbReference>
<dbReference type="PANTHER" id="PTHR33103">
    <property type="entry name" value="OS01G0153900 PROTEIN"/>
    <property type="match status" value="1"/>
</dbReference>
<dbReference type="EMBL" id="JBBWWR010000005">
    <property type="protein sequence ID" value="KAK8966039.1"/>
    <property type="molecule type" value="Genomic_DNA"/>
</dbReference>
<protein>
    <recommendedName>
        <fullName evidence="3">DUF674 domain-containing protein</fullName>
    </recommendedName>
</protein>
<dbReference type="PANTHER" id="PTHR33103:SF46">
    <property type="entry name" value="OS05G0115600 PROTEIN"/>
    <property type="match status" value="1"/>
</dbReference>
<proteinExistence type="predicted"/>
<evidence type="ECO:0000313" key="2">
    <source>
        <dbReference type="Proteomes" id="UP001412067"/>
    </source>
</evidence>
<organism evidence="1 2">
    <name type="scientific">Platanthera guangdongensis</name>
    <dbReference type="NCBI Taxonomy" id="2320717"/>
    <lineage>
        <taxon>Eukaryota</taxon>
        <taxon>Viridiplantae</taxon>
        <taxon>Streptophyta</taxon>
        <taxon>Embryophyta</taxon>
        <taxon>Tracheophyta</taxon>
        <taxon>Spermatophyta</taxon>
        <taxon>Magnoliopsida</taxon>
        <taxon>Liliopsida</taxon>
        <taxon>Asparagales</taxon>
        <taxon>Orchidaceae</taxon>
        <taxon>Orchidoideae</taxon>
        <taxon>Orchideae</taxon>
        <taxon>Orchidinae</taxon>
        <taxon>Platanthera</taxon>
    </lineage>
</organism>
<evidence type="ECO:0008006" key="3">
    <source>
        <dbReference type="Google" id="ProtNLM"/>
    </source>
</evidence>
<dbReference type="Proteomes" id="UP001412067">
    <property type="component" value="Unassembled WGS sequence"/>
</dbReference>
<accession>A0ABR2MQS0</accession>
<sequence length="225" mass="24395">MAASVSKKITLKLLIDAGNKKVLFAEAEKDFVDFMLSLLLLPLGSVINLVTPQNMLGSIAKLYQSVENINDTYLVANLKKSTLLHPTALPGASPLLMTGTLATPQPKKTHYCTRCQCQENISDRNTCTSCGYNVNFGAENEEEGFVKGAVIYMITDDLEVAPMSAISSITLINRFNMKKDLWLEEKTVDVGKEEGIALLAASLQSVTALTDVFLNSSTKKAAVSI</sequence>
<reference evidence="1 2" key="1">
    <citation type="journal article" date="2022" name="Nat. Plants">
        <title>Genomes of leafy and leafless Platanthera orchids illuminate the evolution of mycoheterotrophy.</title>
        <authorList>
            <person name="Li M.H."/>
            <person name="Liu K.W."/>
            <person name="Li Z."/>
            <person name="Lu H.C."/>
            <person name="Ye Q.L."/>
            <person name="Zhang D."/>
            <person name="Wang J.Y."/>
            <person name="Li Y.F."/>
            <person name="Zhong Z.M."/>
            <person name="Liu X."/>
            <person name="Yu X."/>
            <person name="Liu D.K."/>
            <person name="Tu X.D."/>
            <person name="Liu B."/>
            <person name="Hao Y."/>
            <person name="Liao X.Y."/>
            <person name="Jiang Y.T."/>
            <person name="Sun W.H."/>
            <person name="Chen J."/>
            <person name="Chen Y.Q."/>
            <person name="Ai Y."/>
            <person name="Zhai J.W."/>
            <person name="Wu S.S."/>
            <person name="Zhou Z."/>
            <person name="Hsiao Y.Y."/>
            <person name="Wu W.L."/>
            <person name="Chen Y.Y."/>
            <person name="Lin Y.F."/>
            <person name="Hsu J.L."/>
            <person name="Li C.Y."/>
            <person name="Wang Z.W."/>
            <person name="Zhao X."/>
            <person name="Zhong W.Y."/>
            <person name="Ma X.K."/>
            <person name="Ma L."/>
            <person name="Huang J."/>
            <person name="Chen G.Z."/>
            <person name="Huang M.Z."/>
            <person name="Huang L."/>
            <person name="Peng D.H."/>
            <person name="Luo Y.B."/>
            <person name="Zou S.Q."/>
            <person name="Chen S.P."/>
            <person name="Lan S."/>
            <person name="Tsai W.C."/>
            <person name="Van de Peer Y."/>
            <person name="Liu Z.J."/>
        </authorList>
    </citation>
    <scope>NUCLEOTIDE SEQUENCE [LARGE SCALE GENOMIC DNA]</scope>
    <source>
        <strain evidence="1">Lor288</strain>
    </source>
</reference>
<evidence type="ECO:0000313" key="1">
    <source>
        <dbReference type="EMBL" id="KAK8966039.1"/>
    </source>
</evidence>